<dbReference type="GO" id="GO:0000976">
    <property type="term" value="F:transcription cis-regulatory region binding"/>
    <property type="evidence" value="ECO:0007669"/>
    <property type="project" value="TreeGrafter"/>
</dbReference>
<keyword evidence="5" id="KW-0539">Nucleus</keyword>
<keyword evidence="7" id="KW-1185">Reference proteome</keyword>
<keyword evidence="6" id="KW-0675">Receptor</keyword>
<keyword evidence="3" id="KW-0238">DNA-binding</keyword>
<dbReference type="GO" id="GO:0034751">
    <property type="term" value="C:aryl hydrocarbon receptor complex"/>
    <property type="evidence" value="ECO:0007669"/>
    <property type="project" value="TreeGrafter"/>
</dbReference>
<evidence type="ECO:0000256" key="4">
    <source>
        <dbReference type="ARBA" id="ARBA00023163"/>
    </source>
</evidence>
<dbReference type="GO" id="GO:0004879">
    <property type="term" value="F:nuclear receptor activity"/>
    <property type="evidence" value="ECO:0007669"/>
    <property type="project" value="TreeGrafter"/>
</dbReference>
<sequence>MALFAVCTPFGPPSLLEMPVNEKASFKSKHKLDFSMVSMEPRGRSLLGYNESDLSNRGGYDLIHQDDLFYVASAHQECMFVLFVSFRFV</sequence>
<comment type="caution">
    <text evidence="6">The sequence shown here is derived from an EMBL/GenBank/DDBJ whole genome shotgun (WGS) entry which is preliminary data.</text>
</comment>
<dbReference type="EMBL" id="MUJZ01070315">
    <property type="protein sequence ID" value="OTF69476.1"/>
    <property type="molecule type" value="Genomic_DNA"/>
</dbReference>
<gene>
    <name evidence="6" type="ORF">BLA29_014570</name>
</gene>
<accession>A0A1Y3APS2</accession>
<dbReference type="InterPro" id="IPR035965">
    <property type="entry name" value="PAS-like_dom_sf"/>
</dbReference>
<dbReference type="GO" id="GO:0005634">
    <property type="term" value="C:nucleus"/>
    <property type="evidence" value="ECO:0007669"/>
    <property type="project" value="UniProtKB-SubCell"/>
</dbReference>
<name>A0A1Y3APS2_EURMA</name>
<dbReference type="GO" id="GO:0006805">
    <property type="term" value="P:xenobiotic metabolic process"/>
    <property type="evidence" value="ECO:0007669"/>
    <property type="project" value="InterPro"/>
</dbReference>
<dbReference type="Pfam" id="PF14598">
    <property type="entry name" value="PAS_11"/>
    <property type="match status" value="1"/>
</dbReference>
<evidence type="ECO:0000256" key="1">
    <source>
        <dbReference type="ARBA" id="ARBA00004123"/>
    </source>
</evidence>
<protein>
    <submittedName>
        <fullName evidence="6">Aryl hydrocarbon receptor-like protein</fullName>
    </submittedName>
</protein>
<evidence type="ECO:0000313" key="7">
    <source>
        <dbReference type="Proteomes" id="UP000194236"/>
    </source>
</evidence>
<dbReference type="CDD" id="cd00130">
    <property type="entry name" value="PAS"/>
    <property type="match status" value="1"/>
</dbReference>
<dbReference type="Proteomes" id="UP000194236">
    <property type="component" value="Unassembled WGS sequence"/>
</dbReference>
<evidence type="ECO:0000256" key="5">
    <source>
        <dbReference type="ARBA" id="ARBA00023242"/>
    </source>
</evidence>
<evidence type="ECO:0000313" key="6">
    <source>
        <dbReference type="EMBL" id="OTF69476.1"/>
    </source>
</evidence>
<dbReference type="InterPro" id="IPR039091">
    <property type="entry name" value="AHR/AHRR"/>
</dbReference>
<evidence type="ECO:0000256" key="3">
    <source>
        <dbReference type="ARBA" id="ARBA00023125"/>
    </source>
</evidence>
<dbReference type="InterPro" id="IPR000014">
    <property type="entry name" value="PAS"/>
</dbReference>
<dbReference type="OrthoDB" id="7788762at2759"/>
<organism evidence="6 7">
    <name type="scientific">Euroglyphus maynei</name>
    <name type="common">Mayne's house dust mite</name>
    <dbReference type="NCBI Taxonomy" id="6958"/>
    <lineage>
        <taxon>Eukaryota</taxon>
        <taxon>Metazoa</taxon>
        <taxon>Ecdysozoa</taxon>
        <taxon>Arthropoda</taxon>
        <taxon>Chelicerata</taxon>
        <taxon>Arachnida</taxon>
        <taxon>Acari</taxon>
        <taxon>Acariformes</taxon>
        <taxon>Sarcoptiformes</taxon>
        <taxon>Astigmata</taxon>
        <taxon>Psoroptidia</taxon>
        <taxon>Analgoidea</taxon>
        <taxon>Pyroglyphidae</taxon>
        <taxon>Pyroglyphinae</taxon>
        <taxon>Euroglyphus</taxon>
    </lineage>
</organism>
<dbReference type="AlphaFoldDB" id="A0A1Y3APS2"/>
<keyword evidence="4" id="KW-0804">Transcription</keyword>
<dbReference type="PANTHER" id="PTHR10649">
    <property type="entry name" value="ARYL HYDROCARBON RECEPTOR"/>
    <property type="match status" value="1"/>
</dbReference>
<reference evidence="6 7" key="1">
    <citation type="submission" date="2017-03" db="EMBL/GenBank/DDBJ databases">
        <title>Genome Survey of Euroglyphus maynei.</title>
        <authorList>
            <person name="Arlian L.G."/>
            <person name="Morgan M.S."/>
            <person name="Rider S.D."/>
        </authorList>
    </citation>
    <scope>NUCLEOTIDE SEQUENCE [LARGE SCALE GENOMIC DNA]</scope>
    <source>
        <strain evidence="6">Arlian Lab</strain>
        <tissue evidence="6">Whole body</tissue>
    </source>
</reference>
<comment type="subcellular location">
    <subcellularLocation>
        <location evidence="1">Nucleus</location>
    </subcellularLocation>
</comment>
<dbReference type="Gene3D" id="3.30.450.20">
    <property type="entry name" value="PAS domain"/>
    <property type="match status" value="1"/>
</dbReference>
<dbReference type="PANTHER" id="PTHR10649:SF12">
    <property type="entry name" value="SPINELESS, ISOFORM C"/>
    <property type="match status" value="1"/>
</dbReference>
<keyword evidence="2" id="KW-0805">Transcription regulation</keyword>
<dbReference type="SUPFAM" id="SSF55785">
    <property type="entry name" value="PYP-like sensor domain (PAS domain)"/>
    <property type="match status" value="1"/>
</dbReference>
<evidence type="ECO:0000256" key="2">
    <source>
        <dbReference type="ARBA" id="ARBA00023015"/>
    </source>
</evidence>
<proteinExistence type="predicted"/>